<name>E8QGR3_HELP7</name>
<accession>E8QGR3</accession>
<keyword evidence="1" id="KW-0472">Membrane</keyword>
<protein>
    <submittedName>
        <fullName evidence="2">Uncharacterized protein</fullName>
    </submittedName>
</protein>
<dbReference type="EMBL" id="CP002331">
    <property type="protein sequence ID" value="ADU80175.1"/>
    <property type="molecule type" value="Genomic_DNA"/>
</dbReference>
<dbReference type="KEGG" id="hpn:HPIN_04785"/>
<evidence type="ECO:0000313" key="2">
    <source>
        <dbReference type="EMBL" id="ADU80175.1"/>
    </source>
</evidence>
<dbReference type="HOGENOM" id="CLU_213231_0_0_7"/>
<sequence length="54" mass="6162">MAIQDNIQIITNDLFNTDFFIVGLSLIVVCNELIKLEIEFIAILFIALGYILFL</sequence>
<evidence type="ECO:0000256" key="1">
    <source>
        <dbReference type="SAM" id="Phobius"/>
    </source>
</evidence>
<evidence type="ECO:0000313" key="3">
    <source>
        <dbReference type="Proteomes" id="UP000009059"/>
    </source>
</evidence>
<keyword evidence="1" id="KW-0812">Transmembrane</keyword>
<organism evidence="2 3">
    <name type="scientific">Helicobacter pylori (strain India7)</name>
    <dbReference type="NCBI Taxonomy" id="907238"/>
    <lineage>
        <taxon>Bacteria</taxon>
        <taxon>Pseudomonadati</taxon>
        <taxon>Campylobacterota</taxon>
        <taxon>Epsilonproteobacteria</taxon>
        <taxon>Campylobacterales</taxon>
        <taxon>Helicobacteraceae</taxon>
        <taxon>Helicobacter</taxon>
    </lineage>
</organism>
<dbReference type="Proteomes" id="UP000009059">
    <property type="component" value="Chromosome"/>
</dbReference>
<dbReference type="AlphaFoldDB" id="E8QGR3"/>
<gene>
    <name evidence="2" type="ordered locus">HPIN_04785</name>
</gene>
<feature type="transmembrane region" description="Helical" evidence="1">
    <location>
        <begin position="20"/>
        <end position="53"/>
    </location>
</feature>
<proteinExistence type="predicted"/>
<keyword evidence="1" id="KW-1133">Transmembrane helix</keyword>
<reference evidence="3" key="1">
    <citation type="submission" date="2010-11" db="EMBL/GenBank/DDBJ databases">
        <title>Genome sequence of Helicobacter pylori strain India7.</title>
        <authorList>
            <person name="Kersulyte D."/>
            <person name="Mukhopadhyay A."/>
            <person name="Choudhury A."/>
            <person name="Nair G.B."/>
            <person name="Berg D.E."/>
        </authorList>
    </citation>
    <scope>NUCLEOTIDE SEQUENCE [LARGE SCALE GENOMIC DNA]</scope>
    <source>
        <strain evidence="3">India7</strain>
    </source>
</reference>